<sequence length="263" mass="28944">MIGPIVLPPGYDEWNQKWHAPHGRDVPEALRKVPDLWRWRTRYAGPFAFQANNSTRRFEYPWAYHAVPIKAGTVAVDLGGGVSGFPFTIASAGASVVNVDPFLDYGSSVDYRYVDPPLLIERLNRVLGTAVRLIPRDLVGAALPGASVDVVYCISMLEHLDLEARAEALGEVGRILKPGGHLVLTVDLFLDLVPFTRRATNRYGTNVDVSEIVDQSGLSLVEGRRAELFGYPEFDAGHVQSRLSEFLIGTYPALAQCLVLART</sequence>
<evidence type="ECO:0000259" key="1">
    <source>
        <dbReference type="Pfam" id="PF08241"/>
    </source>
</evidence>
<dbReference type="Gene3D" id="3.40.50.150">
    <property type="entry name" value="Vaccinia Virus protein VP39"/>
    <property type="match status" value="1"/>
</dbReference>
<dbReference type="GO" id="GO:0008757">
    <property type="term" value="F:S-adenosylmethionine-dependent methyltransferase activity"/>
    <property type="evidence" value="ECO:0007669"/>
    <property type="project" value="InterPro"/>
</dbReference>
<dbReference type="CDD" id="cd02440">
    <property type="entry name" value="AdoMet_MTases"/>
    <property type="match status" value="1"/>
</dbReference>
<name>A0A6J4HST4_9ACTN</name>
<dbReference type="SUPFAM" id="SSF53335">
    <property type="entry name" value="S-adenosyl-L-methionine-dependent methyltransferases"/>
    <property type="match status" value="1"/>
</dbReference>
<dbReference type="EMBL" id="CADCSZ010000076">
    <property type="protein sequence ID" value="CAA9231952.1"/>
    <property type="molecule type" value="Genomic_DNA"/>
</dbReference>
<dbReference type="InterPro" id="IPR029063">
    <property type="entry name" value="SAM-dependent_MTases_sf"/>
</dbReference>
<dbReference type="InterPro" id="IPR013216">
    <property type="entry name" value="Methyltransf_11"/>
</dbReference>
<proteinExistence type="predicted"/>
<organism evidence="2">
    <name type="scientific">uncultured Acidimicrobiales bacterium</name>
    <dbReference type="NCBI Taxonomy" id="310071"/>
    <lineage>
        <taxon>Bacteria</taxon>
        <taxon>Bacillati</taxon>
        <taxon>Actinomycetota</taxon>
        <taxon>Acidimicrobiia</taxon>
        <taxon>Acidimicrobiales</taxon>
        <taxon>environmental samples</taxon>
    </lineage>
</organism>
<dbReference type="AlphaFoldDB" id="A0A6J4HST4"/>
<evidence type="ECO:0000313" key="2">
    <source>
        <dbReference type="EMBL" id="CAA9231952.1"/>
    </source>
</evidence>
<dbReference type="Pfam" id="PF08241">
    <property type="entry name" value="Methyltransf_11"/>
    <property type="match status" value="1"/>
</dbReference>
<reference evidence="2" key="1">
    <citation type="submission" date="2020-02" db="EMBL/GenBank/DDBJ databases">
        <authorList>
            <person name="Meier V. D."/>
        </authorList>
    </citation>
    <scope>NUCLEOTIDE SEQUENCE</scope>
    <source>
        <strain evidence="2">AVDCRST_MAG76</strain>
    </source>
</reference>
<gene>
    <name evidence="2" type="ORF">AVDCRST_MAG76-1359</name>
</gene>
<protein>
    <recommendedName>
        <fullName evidence="1">Methyltransferase type 11 domain-containing protein</fullName>
    </recommendedName>
</protein>
<feature type="domain" description="Methyltransferase type 11" evidence="1">
    <location>
        <begin position="76"/>
        <end position="184"/>
    </location>
</feature>
<accession>A0A6J4HST4</accession>